<dbReference type="AlphaFoldDB" id="A0A1H0I594"/>
<keyword evidence="1" id="KW-1133">Transmembrane helix</keyword>
<evidence type="ECO:0000313" key="2">
    <source>
        <dbReference type="EMBL" id="SDO26618.1"/>
    </source>
</evidence>
<dbReference type="Proteomes" id="UP000198704">
    <property type="component" value="Unassembled WGS sequence"/>
</dbReference>
<gene>
    <name evidence="2" type="ORF">SAMN05216360_11815</name>
</gene>
<keyword evidence="1" id="KW-0472">Membrane</keyword>
<keyword evidence="1" id="KW-0812">Transmembrane</keyword>
<feature type="transmembrane region" description="Helical" evidence="1">
    <location>
        <begin position="26"/>
        <end position="50"/>
    </location>
</feature>
<organism evidence="2 3">
    <name type="scientific">Methylobacterium phyllostachyos</name>
    <dbReference type="NCBI Taxonomy" id="582672"/>
    <lineage>
        <taxon>Bacteria</taxon>
        <taxon>Pseudomonadati</taxon>
        <taxon>Pseudomonadota</taxon>
        <taxon>Alphaproteobacteria</taxon>
        <taxon>Hyphomicrobiales</taxon>
        <taxon>Methylobacteriaceae</taxon>
        <taxon>Methylobacterium</taxon>
    </lineage>
</organism>
<protein>
    <submittedName>
        <fullName evidence="2">Uncharacterized protein</fullName>
    </submittedName>
</protein>
<dbReference type="EMBL" id="FNHS01000018">
    <property type="protein sequence ID" value="SDO26618.1"/>
    <property type="molecule type" value="Genomic_DNA"/>
</dbReference>
<reference evidence="3" key="1">
    <citation type="submission" date="2016-10" db="EMBL/GenBank/DDBJ databases">
        <authorList>
            <person name="Varghese N."/>
            <person name="Submissions S."/>
        </authorList>
    </citation>
    <scope>NUCLEOTIDE SEQUENCE [LARGE SCALE GENOMIC DNA]</scope>
    <source>
        <strain evidence="3">BL47</strain>
    </source>
</reference>
<name>A0A1H0I594_9HYPH</name>
<keyword evidence="3" id="KW-1185">Reference proteome</keyword>
<evidence type="ECO:0000313" key="3">
    <source>
        <dbReference type="Proteomes" id="UP000198704"/>
    </source>
</evidence>
<accession>A0A1H0I594</accession>
<sequence>MQDQTRRDDNPLWYDYVLPDEKPARWLLALASLFSLLVAAARAFGWIYGLPANLRRMTARVSDMWRRSRAR</sequence>
<proteinExistence type="predicted"/>
<evidence type="ECO:0000256" key="1">
    <source>
        <dbReference type="SAM" id="Phobius"/>
    </source>
</evidence>